<sequence>MFFSIPVADFAATPTLAYVAPSATSIVASAPTNKASEGPTTIDITNLPQAVFEAHPGLDNAVANDGRDDAETIQAVLKWLKARRTAGNTQPTTIYIPAGTFDLANPLKVQTANITIKGAGPGQTILKNAPSFKVGTQGLPDGETVFDSINQDAYLFTVKEATNNVSFMNMTVSGPTIHGAILSGRNQGLVVKNLEFNDFLWSSVRLFEVRNAKIHNNVFIDAGGQSEGNSGITGGSIFATYLKNSEIYNNKISKSRQREGNVYGIKGREFRDTRIYNNTINTNFAIELPFENDYFVEIDHNYLNGAISVPKFAGGEVPKDGFTFHIHHNYFTRSYSLEWARNGAEVDHNVFVFDPDKDGGNLISNFASEPANGPTKFHNNLIVNPGRGIVWHENIYNNFSFYNNEVIANKTKTPRTAGLFGFHEKTDFSTIAIKNNLIKINGVSRPLMRNQQSYGATIENNQLVNVSDANKFDNPSTGATRGLTAPLAFQVGANGEFAVNGQELITHANSKTLTAQTRWSPKALFASIMGIFSQYMPRN</sequence>
<protein>
    <submittedName>
        <fullName evidence="2">Right-handed parallel beta-helix repeat-containing protein</fullName>
    </submittedName>
</protein>
<evidence type="ECO:0000259" key="1">
    <source>
        <dbReference type="Pfam" id="PF12708"/>
    </source>
</evidence>
<proteinExistence type="predicted"/>
<dbReference type="SUPFAM" id="SSF51126">
    <property type="entry name" value="Pectin lyase-like"/>
    <property type="match status" value="1"/>
</dbReference>
<gene>
    <name evidence="2" type="ORF">IXB50_05210</name>
</gene>
<dbReference type="InterPro" id="IPR011050">
    <property type="entry name" value="Pectin_lyase_fold/virulence"/>
</dbReference>
<dbReference type="Proteomes" id="UP000717364">
    <property type="component" value="Unassembled WGS sequence"/>
</dbReference>
<dbReference type="AlphaFoldDB" id="A0A947GL60"/>
<reference evidence="2" key="1">
    <citation type="submission" date="2020-11" db="EMBL/GenBank/DDBJ databases">
        <authorList>
            <person name="Konstantinou D."/>
            <person name="Gkelis S."/>
            <person name="Popin R."/>
            <person name="Fewer D."/>
            <person name="Sivonen K."/>
        </authorList>
    </citation>
    <scope>NUCLEOTIDE SEQUENCE</scope>
    <source>
        <strain evidence="2">TAU-MAC 1115</strain>
    </source>
</reference>
<name>A0A947GL60_9CYAN</name>
<comment type="caution">
    <text evidence="2">The sequence shown here is derived from an EMBL/GenBank/DDBJ whole genome shotgun (WGS) entry which is preliminary data.</text>
</comment>
<dbReference type="EMBL" id="JADOES010000007">
    <property type="protein sequence ID" value="MBT9314816.1"/>
    <property type="molecule type" value="Genomic_DNA"/>
</dbReference>
<organism evidence="2 3">
    <name type="scientific">Leptothoe spongobia TAU-MAC 1115</name>
    <dbReference type="NCBI Taxonomy" id="1967444"/>
    <lineage>
        <taxon>Bacteria</taxon>
        <taxon>Bacillati</taxon>
        <taxon>Cyanobacteriota</taxon>
        <taxon>Cyanophyceae</taxon>
        <taxon>Nodosilineales</taxon>
        <taxon>Cymatolegaceae</taxon>
        <taxon>Leptothoe</taxon>
        <taxon>Leptothoe spongobia</taxon>
    </lineage>
</organism>
<accession>A0A947GL60</accession>
<dbReference type="Pfam" id="PF12708">
    <property type="entry name" value="Pect-lyase_RHGA_epim"/>
    <property type="match status" value="1"/>
</dbReference>
<evidence type="ECO:0000313" key="3">
    <source>
        <dbReference type="Proteomes" id="UP000717364"/>
    </source>
</evidence>
<dbReference type="Gene3D" id="2.160.20.10">
    <property type="entry name" value="Single-stranded right-handed beta-helix, Pectin lyase-like"/>
    <property type="match status" value="1"/>
</dbReference>
<dbReference type="InterPro" id="IPR012334">
    <property type="entry name" value="Pectin_lyas_fold"/>
</dbReference>
<dbReference type="InterPro" id="IPR024535">
    <property type="entry name" value="RHGA/B-epi-like_pectate_lyase"/>
</dbReference>
<dbReference type="RefSeq" id="WP_215607891.1">
    <property type="nucleotide sequence ID" value="NZ_JADOES010000007.1"/>
</dbReference>
<keyword evidence="3" id="KW-1185">Reference proteome</keyword>
<reference evidence="2" key="2">
    <citation type="journal article" date="2021" name="Mar. Drugs">
        <title>Genome Reduction and Secondary Metabolism of the Marine Sponge-Associated Cyanobacterium Leptothoe.</title>
        <authorList>
            <person name="Konstantinou D."/>
            <person name="Popin R.V."/>
            <person name="Fewer D.P."/>
            <person name="Sivonen K."/>
            <person name="Gkelis S."/>
        </authorList>
    </citation>
    <scope>NUCLEOTIDE SEQUENCE</scope>
    <source>
        <strain evidence="2">TAU-MAC 1115</strain>
    </source>
</reference>
<evidence type="ECO:0000313" key="2">
    <source>
        <dbReference type="EMBL" id="MBT9314816.1"/>
    </source>
</evidence>
<feature type="domain" description="Rhamnogalacturonase A/B/Epimerase-like pectate lyase" evidence="1">
    <location>
        <begin position="63"/>
        <end position="148"/>
    </location>
</feature>